<dbReference type="AlphaFoldDB" id="A0A645HDE9"/>
<evidence type="ECO:0000313" key="1">
    <source>
        <dbReference type="EMBL" id="MPN36556.1"/>
    </source>
</evidence>
<proteinExistence type="predicted"/>
<dbReference type="EMBL" id="VSSQ01090749">
    <property type="protein sequence ID" value="MPN36556.1"/>
    <property type="molecule type" value="Genomic_DNA"/>
</dbReference>
<organism evidence="1">
    <name type="scientific">bioreactor metagenome</name>
    <dbReference type="NCBI Taxonomy" id="1076179"/>
    <lineage>
        <taxon>unclassified sequences</taxon>
        <taxon>metagenomes</taxon>
        <taxon>ecological metagenomes</taxon>
    </lineage>
</organism>
<dbReference type="Gene3D" id="1.10.3210.10">
    <property type="entry name" value="Hypothetical protein af1432"/>
    <property type="match status" value="1"/>
</dbReference>
<sequence>MTSHRPYRPALEIDVATQELIINKGVLYHPDVVDALVTLITKKGYQIPK</sequence>
<name>A0A645HDE9_9ZZZZ</name>
<gene>
    <name evidence="1" type="ORF">SDC9_184065</name>
</gene>
<comment type="caution">
    <text evidence="1">The sequence shown here is derived from an EMBL/GenBank/DDBJ whole genome shotgun (WGS) entry which is preliminary data.</text>
</comment>
<protein>
    <submittedName>
        <fullName evidence="1">Uncharacterized protein</fullName>
    </submittedName>
</protein>
<accession>A0A645HDE9</accession>
<reference evidence="1" key="1">
    <citation type="submission" date="2019-08" db="EMBL/GenBank/DDBJ databases">
        <authorList>
            <person name="Kucharzyk K."/>
            <person name="Murdoch R.W."/>
            <person name="Higgins S."/>
            <person name="Loffler F."/>
        </authorList>
    </citation>
    <scope>NUCLEOTIDE SEQUENCE</scope>
</reference>